<keyword evidence="3 6" id="KW-0812">Transmembrane</keyword>
<keyword evidence="4 6" id="KW-1133">Transmembrane helix</keyword>
<feature type="transmembrane region" description="Helical" evidence="6">
    <location>
        <begin position="98"/>
        <end position="118"/>
    </location>
</feature>
<organism evidence="7 8">
    <name type="scientific">Phytohabitans maris</name>
    <dbReference type="NCBI Taxonomy" id="3071409"/>
    <lineage>
        <taxon>Bacteria</taxon>
        <taxon>Bacillati</taxon>
        <taxon>Actinomycetota</taxon>
        <taxon>Actinomycetes</taxon>
        <taxon>Micromonosporales</taxon>
        <taxon>Micromonosporaceae</taxon>
    </lineage>
</organism>
<dbReference type="PANTHER" id="PTHR30561">
    <property type="entry name" value="SMR FAMILY PROTON-DEPENDENT DRUG EFFLUX TRANSPORTER SUGE"/>
    <property type="match status" value="1"/>
</dbReference>
<evidence type="ECO:0000256" key="5">
    <source>
        <dbReference type="ARBA" id="ARBA00023136"/>
    </source>
</evidence>
<evidence type="ECO:0000256" key="4">
    <source>
        <dbReference type="ARBA" id="ARBA00022989"/>
    </source>
</evidence>
<keyword evidence="8" id="KW-1185">Reference proteome</keyword>
<name>A0ABU0ZP83_9ACTN</name>
<dbReference type="InterPro" id="IPR000390">
    <property type="entry name" value="Small_drug/metabolite_transptr"/>
</dbReference>
<evidence type="ECO:0000256" key="2">
    <source>
        <dbReference type="ARBA" id="ARBA00022475"/>
    </source>
</evidence>
<evidence type="ECO:0000256" key="1">
    <source>
        <dbReference type="ARBA" id="ARBA00004651"/>
    </source>
</evidence>
<proteinExistence type="predicted"/>
<dbReference type="PANTHER" id="PTHR30561:SF9">
    <property type="entry name" value="4-AMINO-4-DEOXY-L-ARABINOSE-PHOSPHOUNDECAPRENOL FLIPPASE SUBUNIT ARNF-RELATED"/>
    <property type="match status" value="1"/>
</dbReference>
<evidence type="ECO:0000313" key="7">
    <source>
        <dbReference type="EMBL" id="MDQ7908850.1"/>
    </source>
</evidence>
<dbReference type="Gene3D" id="1.10.3730.20">
    <property type="match status" value="1"/>
</dbReference>
<dbReference type="Proteomes" id="UP001230908">
    <property type="component" value="Unassembled WGS sequence"/>
</dbReference>
<feature type="transmembrane region" description="Helical" evidence="6">
    <location>
        <begin position="23"/>
        <end position="45"/>
    </location>
</feature>
<dbReference type="InterPro" id="IPR037185">
    <property type="entry name" value="EmrE-like"/>
</dbReference>
<accession>A0ABU0ZP83</accession>
<comment type="caution">
    <text evidence="7">The sequence shown here is derived from an EMBL/GenBank/DDBJ whole genome shotgun (WGS) entry which is preliminary data.</text>
</comment>
<protein>
    <recommendedName>
        <fullName evidence="9">EamA domain-containing protein</fullName>
    </recommendedName>
</protein>
<reference evidence="7 8" key="1">
    <citation type="submission" date="2023-08" db="EMBL/GenBank/DDBJ databases">
        <title>Phytohabitans sansha sp. nov., isolated from marine sediment.</title>
        <authorList>
            <person name="Zhao Y."/>
            <person name="Yi K."/>
        </authorList>
    </citation>
    <scope>NUCLEOTIDE SEQUENCE [LARGE SCALE GENOMIC DNA]</scope>
    <source>
        <strain evidence="7 8">ZYX-F-186</strain>
    </source>
</reference>
<evidence type="ECO:0000256" key="6">
    <source>
        <dbReference type="SAM" id="Phobius"/>
    </source>
</evidence>
<evidence type="ECO:0000313" key="8">
    <source>
        <dbReference type="Proteomes" id="UP001230908"/>
    </source>
</evidence>
<dbReference type="RefSeq" id="WP_308716118.1">
    <property type="nucleotide sequence ID" value="NZ_JAVHUY010000034.1"/>
</dbReference>
<dbReference type="SUPFAM" id="SSF103481">
    <property type="entry name" value="Multidrug resistance efflux transporter EmrE"/>
    <property type="match status" value="1"/>
</dbReference>
<evidence type="ECO:0008006" key="9">
    <source>
        <dbReference type="Google" id="ProtNLM"/>
    </source>
</evidence>
<gene>
    <name evidence="7" type="ORF">RB614_30390</name>
</gene>
<feature type="transmembrane region" description="Helical" evidence="6">
    <location>
        <begin position="124"/>
        <end position="142"/>
    </location>
</feature>
<comment type="subcellular location">
    <subcellularLocation>
        <location evidence="1">Cell membrane</location>
        <topology evidence="1">Multi-pass membrane protein</topology>
    </subcellularLocation>
</comment>
<keyword evidence="2" id="KW-1003">Cell membrane</keyword>
<sequence>MSTVEDQPAPVADPPSPARRRKLTAASLSLLLFAVATAATGQVLLKHGMKLATERATAGKGGLVVNAATSPWVLLGLTVFAVSALAWLTTLSRLPLSIAYPFNALGYLAILTASVVLLDERANIWTWVGTLCVVLGLVLVVVTKPS</sequence>
<evidence type="ECO:0000256" key="3">
    <source>
        <dbReference type="ARBA" id="ARBA00022692"/>
    </source>
</evidence>
<keyword evidence="5 6" id="KW-0472">Membrane</keyword>
<feature type="transmembrane region" description="Helical" evidence="6">
    <location>
        <begin position="72"/>
        <end position="91"/>
    </location>
</feature>
<dbReference type="EMBL" id="JAVHUY010000034">
    <property type="protein sequence ID" value="MDQ7908850.1"/>
    <property type="molecule type" value="Genomic_DNA"/>
</dbReference>